<keyword evidence="6" id="KW-1133">Transmembrane helix</keyword>
<organism evidence="8 9">
    <name type="scientific">Sporosarcina gallistercoris</name>
    <dbReference type="NCBI Taxonomy" id="2762245"/>
    <lineage>
        <taxon>Bacteria</taxon>
        <taxon>Bacillati</taxon>
        <taxon>Bacillota</taxon>
        <taxon>Bacilli</taxon>
        <taxon>Bacillales</taxon>
        <taxon>Caryophanaceae</taxon>
        <taxon>Sporosarcina</taxon>
    </lineage>
</organism>
<accession>A0ABR8PKU3</accession>
<evidence type="ECO:0000256" key="4">
    <source>
        <dbReference type="ARBA" id="ARBA00023157"/>
    </source>
</evidence>
<evidence type="ECO:0000256" key="6">
    <source>
        <dbReference type="SAM" id="Phobius"/>
    </source>
</evidence>
<dbReference type="InterPro" id="IPR036249">
    <property type="entry name" value="Thioredoxin-like_sf"/>
</dbReference>
<keyword evidence="5" id="KW-0676">Redox-active center</keyword>
<reference evidence="8 9" key="1">
    <citation type="submission" date="2020-08" db="EMBL/GenBank/DDBJ databases">
        <title>A Genomic Blueprint of the Chicken Gut Microbiome.</title>
        <authorList>
            <person name="Gilroy R."/>
            <person name="Ravi A."/>
            <person name="Getino M."/>
            <person name="Pursley I."/>
            <person name="Horton D.L."/>
            <person name="Alikhan N.-F."/>
            <person name="Baker D."/>
            <person name="Gharbi K."/>
            <person name="Hall N."/>
            <person name="Watson M."/>
            <person name="Adriaenssens E.M."/>
            <person name="Foster-Nyarko E."/>
            <person name="Jarju S."/>
            <person name="Secka A."/>
            <person name="Antonio M."/>
            <person name="Oren A."/>
            <person name="Chaudhuri R."/>
            <person name="La Ragione R.M."/>
            <person name="Hildebrand F."/>
            <person name="Pallen M.J."/>
        </authorList>
    </citation>
    <scope>NUCLEOTIDE SEQUENCE [LARGE SCALE GENOMIC DNA]</scope>
    <source>
        <strain evidence="8 9">Sa3CUA8</strain>
    </source>
</reference>
<evidence type="ECO:0000256" key="5">
    <source>
        <dbReference type="ARBA" id="ARBA00023284"/>
    </source>
</evidence>
<dbReference type="InterPro" id="IPR013766">
    <property type="entry name" value="Thioredoxin_domain"/>
</dbReference>
<gene>
    <name evidence="8" type="ORF">H9659_10720</name>
</gene>
<evidence type="ECO:0000256" key="2">
    <source>
        <dbReference type="ARBA" id="ARBA00022729"/>
    </source>
</evidence>
<keyword evidence="6" id="KW-0812">Transmembrane</keyword>
<keyword evidence="3" id="KW-0560">Oxidoreductase</keyword>
<name>A0ABR8PKU3_9BACL</name>
<comment type="similarity">
    <text evidence="1">Belongs to the thioredoxin family. DsbA subfamily.</text>
</comment>
<keyword evidence="2" id="KW-0732">Signal</keyword>
<evidence type="ECO:0000256" key="3">
    <source>
        <dbReference type="ARBA" id="ARBA00023002"/>
    </source>
</evidence>
<keyword evidence="4" id="KW-1015">Disulfide bond</keyword>
<dbReference type="EMBL" id="JACSQY010000007">
    <property type="protein sequence ID" value="MBD7908803.1"/>
    <property type="molecule type" value="Genomic_DNA"/>
</dbReference>
<evidence type="ECO:0000313" key="9">
    <source>
        <dbReference type="Proteomes" id="UP000659496"/>
    </source>
</evidence>
<dbReference type="Proteomes" id="UP000659496">
    <property type="component" value="Unassembled WGS sequence"/>
</dbReference>
<dbReference type="Gene3D" id="3.40.30.10">
    <property type="entry name" value="Glutaredoxin"/>
    <property type="match status" value="1"/>
</dbReference>
<feature type="transmembrane region" description="Helical" evidence="6">
    <location>
        <begin position="10"/>
        <end position="28"/>
    </location>
</feature>
<comment type="caution">
    <text evidence="8">The sequence shown here is derived from an EMBL/GenBank/DDBJ whole genome shotgun (WGS) entry which is preliminary data.</text>
</comment>
<dbReference type="SUPFAM" id="SSF52833">
    <property type="entry name" value="Thioredoxin-like"/>
    <property type="match status" value="1"/>
</dbReference>
<evidence type="ECO:0000256" key="1">
    <source>
        <dbReference type="ARBA" id="ARBA00005791"/>
    </source>
</evidence>
<dbReference type="PANTHER" id="PTHR13887:SF14">
    <property type="entry name" value="DISULFIDE BOND FORMATION PROTEIN D"/>
    <property type="match status" value="1"/>
</dbReference>
<dbReference type="Pfam" id="PF13462">
    <property type="entry name" value="Thioredoxin_4"/>
    <property type="match status" value="1"/>
</dbReference>
<feature type="domain" description="Thioredoxin" evidence="7">
    <location>
        <begin position="24"/>
        <end position="167"/>
    </location>
</feature>
<evidence type="ECO:0000313" key="8">
    <source>
        <dbReference type="EMBL" id="MBD7908803.1"/>
    </source>
</evidence>
<dbReference type="InterPro" id="IPR012336">
    <property type="entry name" value="Thioredoxin-like_fold"/>
</dbReference>
<sequence>MEVFVLSKKIFWIIGLVAVCIIGIIVLTDVSEKSVVLDYEGQPFLGEESAPVEIVEFGDYKCPSCKDFNDNLLPIIYKELVETGKAKLYFMNYSFIAADSTTAAQFAESVYQELGDEKFWEFHELLFENQQPDAEQINYFTEEFLKELLADVASSEEVEKVLSAYQNHEGEAALKKDMKMADSLKVSSTPTIFIGGKEFKGRTMNDFTKMVEEAAADGK</sequence>
<dbReference type="PANTHER" id="PTHR13887">
    <property type="entry name" value="GLUTATHIONE S-TRANSFERASE KAPPA"/>
    <property type="match status" value="1"/>
</dbReference>
<dbReference type="PROSITE" id="PS51352">
    <property type="entry name" value="THIOREDOXIN_2"/>
    <property type="match status" value="1"/>
</dbReference>
<keyword evidence="9" id="KW-1185">Reference proteome</keyword>
<protein>
    <submittedName>
        <fullName evidence="8">Thioredoxin domain-containing protein</fullName>
    </submittedName>
</protein>
<proteinExistence type="inferred from homology"/>
<evidence type="ECO:0000259" key="7">
    <source>
        <dbReference type="PROSITE" id="PS51352"/>
    </source>
</evidence>
<keyword evidence="6" id="KW-0472">Membrane</keyword>